<reference evidence="1 2" key="1">
    <citation type="submission" date="2020-08" db="EMBL/GenBank/DDBJ databases">
        <title>Genome public.</title>
        <authorList>
            <person name="Liu C."/>
            <person name="Sun Q."/>
        </authorList>
    </citation>
    <scope>NUCLEOTIDE SEQUENCE [LARGE SCALE GENOMIC DNA]</scope>
    <source>
        <strain evidence="1 2">NSJ-46</strain>
    </source>
</reference>
<evidence type="ECO:0000313" key="2">
    <source>
        <dbReference type="Proteomes" id="UP000657421"/>
    </source>
</evidence>
<keyword evidence="2" id="KW-1185">Reference proteome</keyword>
<evidence type="ECO:0000313" key="1">
    <source>
        <dbReference type="EMBL" id="MBC8573349.1"/>
    </source>
</evidence>
<comment type="caution">
    <text evidence="1">The sequence shown here is derived from an EMBL/GenBank/DDBJ whole genome shotgun (WGS) entry which is preliminary data.</text>
</comment>
<accession>A0ABR7NAB0</accession>
<name>A0ABR7NAB0_9FIRM</name>
<gene>
    <name evidence="1" type="ORF">H8716_09680</name>
</gene>
<dbReference type="EMBL" id="JACRSZ010000009">
    <property type="protein sequence ID" value="MBC8573349.1"/>
    <property type="molecule type" value="Genomic_DNA"/>
</dbReference>
<proteinExistence type="predicted"/>
<dbReference type="RefSeq" id="WP_249308508.1">
    <property type="nucleotide sequence ID" value="NZ_JACRSZ010000009.1"/>
</dbReference>
<dbReference type="Proteomes" id="UP000657421">
    <property type="component" value="Unassembled WGS sequence"/>
</dbReference>
<sequence length="64" mass="7275">MIAFGCEDKNRSPIIEDRICPKCGRDIEVFLLRGRIMEDAVCECGYVIEAQEAILKVTDRKKEG</sequence>
<organism evidence="1 2">
    <name type="scientific">Jingyaoa shaoxingensis</name>
    <dbReference type="NCBI Taxonomy" id="2763671"/>
    <lineage>
        <taxon>Bacteria</taxon>
        <taxon>Bacillati</taxon>
        <taxon>Bacillota</taxon>
        <taxon>Clostridia</taxon>
        <taxon>Lachnospirales</taxon>
        <taxon>Lachnospiraceae</taxon>
        <taxon>Jingyaoa</taxon>
    </lineage>
</organism>
<protein>
    <submittedName>
        <fullName evidence="1">Uncharacterized protein</fullName>
    </submittedName>
</protein>